<accession>A0A8R2R9W9</accession>
<evidence type="ECO:0000256" key="3">
    <source>
        <dbReference type="SAM" id="MobiDB-lite"/>
    </source>
</evidence>
<sequence length="804" mass="89926">MEEKLFIDFIREKYPSIAPEFEAYRASFGKYSPPASLAAVAKHASQACLACPAAGPCSSARRLKRPKKKWMDCLKSDMCKRGVSEEMVNDRGLWKTCCAEPSDDEDEELARELMKRMTPAFLSKLRRCFKKTKDKSRERDIDRKIEEVMRTAAAEEGVEFGPPAAAATDPLWLDETSFVKAVNNIFGNHKYATHAHKLFRMLDPLCTGKARWVRLVERLVAAGARSTGRRDAWEPVECSDMVQLKHCKRETIVKLLNVETESTFCYVAVSKGGRVGVYDGALGLLHSYEMFYQRTGHRGRVKNRWVTDALYLTDVQYIMIAASDRSLTMYDASTLSHTALYCITGLPNIPTCLGYSPSRKASDSSELALGNERGQVTRMLFSQPRVQFIYSKTSDAINYYFWMELLSPPHTSHVQISSHRAHRRSVRRVMYTQRDVLVSCSLDNTVSVRIKHVSGKLNDYTFRVHRGVSCFHIVPSLRLVVTGGPDGLVRLWEPTQSAPHATLAAPTAPPVLGVAVLTQLQVVMAYCGNCTIHIWDMYEECLLQSLKINYPFLGVIGKKVEFGTYCVFPGPLRKTEETLGKSASSRRGSSVYPVSGGGLVLVSEADEGKMPDRFEDDPEYAKYSRSEVMVTCCEYACRVRVRPAGSSPLPPPGPARRPRRPSLWDLSRRSPARTPERSPQTLSPRLSTPPEPPGTDHTNKDLDVILKKAGLEGILEKNFVLMQGLKHDLHKKLAELSDRNESMSSAVNIGAPYLALKTYEPSAVERAEDIIEAYKRVLKFIPSSTTITPTASQSSTPRNSKETK</sequence>
<evidence type="ECO:0000313" key="4">
    <source>
        <dbReference type="EnsemblMetazoa" id="XP_037877006.1"/>
    </source>
</evidence>
<feature type="repeat" description="WD" evidence="2">
    <location>
        <begin position="468"/>
        <end position="493"/>
    </location>
</feature>
<dbReference type="InterPro" id="IPR036322">
    <property type="entry name" value="WD40_repeat_dom_sf"/>
</dbReference>
<keyword evidence="1" id="KW-0677">Repeat</keyword>
<dbReference type="Gene3D" id="2.130.10.10">
    <property type="entry name" value="YVTN repeat-like/Quinoprotein amine dehydrogenase"/>
    <property type="match status" value="1"/>
</dbReference>
<dbReference type="InterPro" id="IPR001680">
    <property type="entry name" value="WD40_rpt"/>
</dbReference>
<evidence type="ECO:0000313" key="5">
    <source>
        <dbReference type="Proteomes" id="UP000005204"/>
    </source>
</evidence>
<feature type="compositionally biased region" description="Polar residues" evidence="3">
    <location>
        <begin position="677"/>
        <end position="686"/>
    </location>
</feature>
<organism evidence="4 5">
    <name type="scientific">Bombyx mori</name>
    <name type="common">Silk moth</name>
    <dbReference type="NCBI Taxonomy" id="7091"/>
    <lineage>
        <taxon>Eukaryota</taxon>
        <taxon>Metazoa</taxon>
        <taxon>Ecdysozoa</taxon>
        <taxon>Arthropoda</taxon>
        <taxon>Hexapoda</taxon>
        <taxon>Insecta</taxon>
        <taxon>Pterygota</taxon>
        <taxon>Neoptera</taxon>
        <taxon>Endopterygota</taxon>
        <taxon>Lepidoptera</taxon>
        <taxon>Glossata</taxon>
        <taxon>Ditrysia</taxon>
        <taxon>Bombycoidea</taxon>
        <taxon>Bombycidae</taxon>
        <taxon>Bombycinae</taxon>
        <taxon>Bombyx</taxon>
    </lineage>
</organism>
<name>A0A8R2R9W9_BOMMO</name>
<keyword evidence="5" id="KW-1185">Reference proteome</keyword>
<proteinExistence type="predicted"/>
<dbReference type="PROSITE" id="PS50082">
    <property type="entry name" value="WD_REPEATS_2"/>
    <property type="match status" value="1"/>
</dbReference>
<keyword evidence="2" id="KW-0853">WD repeat</keyword>
<reference evidence="4" key="2">
    <citation type="submission" date="2022-06" db="UniProtKB">
        <authorList>
            <consortium name="EnsemblMetazoa"/>
        </authorList>
    </citation>
    <scope>IDENTIFICATION</scope>
    <source>
        <strain evidence="4">p50T (Dazao)</strain>
    </source>
</reference>
<dbReference type="InterPro" id="IPR051242">
    <property type="entry name" value="WD-EF-hand_domain"/>
</dbReference>
<dbReference type="EnsemblMetazoa" id="XM_038021078.1">
    <property type="protein sequence ID" value="XP_037877006.1"/>
    <property type="gene ID" value="LOC105842604"/>
</dbReference>
<evidence type="ECO:0000256" key="2">
    <source>
        <dbReference type="PROSITE-ProRule" id="PRU00221"/>
    </source>
</evidence>
<dbReference type="PANTHER" id="PTHR44324:SF3">
    <property type="entry name" value="WD REPEAT-CONTAINING PROTEIN 49-LIKE"/>
    <property type="match status" value="1"/>
</dbReference>
<evidence type="ECO:0000256" key="1">
    <source>
        <dbReference type="ARBA" id="ARBA00022737"/>
    </source>
</evidence>
<dbReference type="Proteomes" id="UP000005204">
    <property type="component" value="Unassembled WGS sequence"/>
</dbReference>
<dbReference type="AlphaFoldDB" id="A0A8R2R9W9"/>
<protein>
    <submittedName>
        <fullName evidence="4">Uncharacterized protein</fullName>
    </submittedName>
</protein>
<dbReference type="InterPro" id="IPR015943">
    <property type="entry name" value="WD40/YVTN_repeat-like_dom_sf"/>
</dbReference>
<feature type="region of interest" description="Disordered" evidence="3">
    <location>
        <begin position="643"/>
        <end position="700"/>
    </location>
</feature>
<dbReference type="PANTHER" id="PTHR44324">
    <property type="entry name" value="WD40 REPEAT DOMAIN 95"/>
    <property type="match status" value="1"/>
</dbReference>
<reference evidence="5" key="1">
    <citation type="journal article" date="2008" name="Insect Biochem. Mol. Biol.">
        <title>The genome of a lepidopteran model insect, the silkworm Bombyx mori.</title>
        <authorList>
            <consortium name="International Silkworm Genome Consortium"/>
        </authorList>
    </citation>
    <scope>NUCLEOTIDE SEQUENCE [LARGE SCALE GENOMIC DNA]</scope>
    <source>
        <strain evidence="5">p50T</strain>
    </source>
</reference>
<dbReference type="Pfam" id="PF00400">
    <property type="entry name" value="WD40"/>
    <property type="match status" value="1"/>
</dbReference>
<dbReference type="SUPFAM" id="SSF50978">
    <property type="entry name" value="WD40 repeat-like"/>
    <property type="match status" value="1"/>
</dbReference>
<dbReference type="SMART" id="SM00320">
    <property type="entry name" value="WD40"/>
    <property type="match status" value="4"/>
</dbReference>